<evidence type="ECO:0000313" key="7">
    <source>
        <dbReference type="Proteomes" id="UP000275348"/>
    </source>
</evidence>
<dbReference type="AlphaFoldDB" id="A0A3L9MMF8"/>
<dbReference type="SUPFAM" id="SSF52540">
    <property type="entry name" value="P-loop containing nucleoside triphosphate hydrolases"/>
    <property type="match status" value="1"/>
</dbReference>
<accession>A0A3L9MMF8</accession>
<evidence type="ECO:0000256" key="1">
    <source>
        <dbReference type="ARBA" id="ARBA00005417"/>
    </source>
</evidence>
<keyword evidence="3 6" id="KW-0067">ATP-binding</keyword>
<evidence type="ECO:0000256" key="4">
    <source>
        <dbReference type="ARBA" id="ARBA00022967"/>
    </source>
</evidence>
<keyword evidence="4" id="KW-1278">Translocase</keyword>
<evidence type="ECO:0000259" key="5">
    <source>
        <dbReference type="PROSITE" id="PS50893"/>
    </source>
</evidence>
<dbReference type="RefSeq" id="WP_121933596.1">
    <property type="nucleotide sequence ID" value="NZ_RDOJ01000002.1"/>
</dbReference>
<dbReference type="InterPro" id="IPR027417">
    <property type="entry name" value="P-loop_NTPase"/>
</dbReference>
<dbReference type="PANTHER" id="PTHR42798">
    <property type="entry name" value="LIPOPROTEIN-RELEASING SYSTEM ATP-BINDING PROTEIN LOLD"/>
    <property type="match status" value="1"/>
</dbReference>
<dbReference type="PROSITE" id="PS50893">
    <property type="entry name" value="ABC_TRANSPORTER_2"/>
    <property type="match status" value="1"/>
</dbReference>
<evidence type="ECO:0000256" key="2">
    <source>
        <dbReference type="ARBA" id="ARBA00022741"/>
    </source>
</evidence>
<dbReference type="Gene3D" id="3.40.50.300">
    <property type="entry name" value="P-loop containing nucleotide triphosphate hydrolases"/>
    <property type="match status" value="1"/>
</dbReference>
<comment type="similarity">
    <text evidence="1">Belongs to the ABC transporter superfamily.</text>
</comment>
<feature type="domain" description="ABC transporter" evidence="5">
    <location>
        <begin position="4"/>
        <end position="214"/>
    </location>
</feature>
<proteinExistence type="inferred from homology"/>
<reference evidence="6 7" key="1">
    <citation type="submission" date="2018-10" db="EMBL/GenBank/DDBJ databases">
        <authorList>
            <person name="Chen X."/>
        </authorList>
    </citation>
    <scope>NUCLEOTIDE SEQUENCE [LARGE SCALE GENOMIC DNA]</scope>
    <source>
        <strain evidence="6 7">YIM 102668</strain>
    </source>
</reference>
<dbReference type="GO" id="GO:0016887">
    <property type="term" value="F:ATP hydrolysis activity"/>
    <property type="evidence" value="ECO:0007669"/>
    <property type="project" value="InterPro"/>
</dbReference>
<dbReference type="InterPro" id="IPR003593">
    <property type="entry name" value="AAA+_ATPase"/>
</dbReference>
<sequence length="214" mass="24803">MEVIKIKNIIPHPLKDFGFDESEVWNNEIEFEKGNYYQIVAHSGVGKSTLINIIYGDRKDYDGNVLFNTKDISKLKSNDWNEIRKTKLSYVFQGLHLFEELTLLENIQLKNGLTNHATENEIKNWIEAVGLSKHLNQKAVHLSYGQRQRIAVIRAFCQPFDFILLDEPFSHLDDINQSLLMDLIEIEAKKNKAGIILTSLQQIEDQRLNHVIKL</sequence>
<dbReference type="Pfam" id="PF00005">
    <property type="entry name" value="ABC_tran"/>
    <property type="match status" value="1"/>
</dbReference>
<dbReference type="InterPro" id="IPR017871">
    <property type="entry name" value="ABC_transporter-like_CS"/>
</dbReference>
<organism evidence="6 7">
    <name type="scientific">Faecalibacter macacae</name>
    <dbReference type="NCBI Taxonomy" id="1859289"/>
    <lineage>
        <taxon>Bacteria</taxon>
        <taxon>Pseudomonadati</taxon>
        <taxon>Bacteroidota</taxon>
        <taxon>Flavobacteriia</taxon>
        <taxon>Flavobacteriales</taxon>
        <taxon>Weeksellaceae</taxon>
        <taxon>Faecalibacter</taxon>
    </lineage>
</organism>
<evidence type="ECO:0000256" key="3">
    <source>
        <dbReference type="ARBA" id="ARBA00022840"/>
    </source>
</evidence>
<comment type="caution">
    <text evidence="6">The sequence shown here is derived from an EMBL/GenBank/DDBJ whole genome shotgun (WGS) entry which is preliminary data.</text>
</comment>
<keyword evidence="2" id="KW-0547">Nucleotide-binding</keyword>
<dbReference type="PROSITE" id="PS00211">
    <property type="entry name" value="ABC_TRANSPORTER_1"/>
    <property type="match status" value="1"/>
</dbReference>
<dbReference type="Proteomes" id="UP000275348">
    <property type="component" value="Unassembled WGS sequence"/>
</dbReference>
<dbReference type="PANTHER" id="PTHR42798:SF7">
    <property type="entry name" value="ALPHA-D-RIBOSE 1-METHYLPHOSPHONATE 5-TRIPHOSPHATE SYNTHASE SUBUNIT PHNL"/>
    <property type="match status" value="1"/>
</dbReference>
<dbReference type="InterPro" id="IPR003439">
    <property type="entry name" value="ABC_transporter-like_ATP-bd"/>
</dbReference>
<gene>
    <name evidence="6" type="ORF">EAH69_02430</name>
</gene>
<protein>
    <submittedName>
        <fullName evidence="6">ATP-binding cassette domain-containing protein</fullName>
    </submittedName>
</protein>
<dbReference type="SMART" id="SM00382">
    <property type="entry name" value="AAA"/>
    <property type="match status" value="1"/>
</dbReference>
<evidence type="ECO:0000313" key="6">
    <source>
        <dbReference type="EMBL" id="RLZ12384.1"/>
    </source>
</evidence>
<dbReference type="GO" id="GO:0005524">
    <property type="term" value="F:ATP binding"/>
    <property type="evidence" value="ECO:0007669"/>
    <property type="project" value="UniProtKB-KW"/>
</dbReference>
<name>A0A3L9MMF8_9FLAO</name>
<dbReference type="OrthoDB" id="1098100at2"/>
<dbReference type="EMBL" id="RDOJ01000002">
    <property type="protein sequence ID" value="RLZ12384.1"/>
    <property type="molecule type" value="Genomic_DNA"/>
</dbReference>
<keyword evidence="7" id="KW-1185">Reference proteome</keyword>